<comment type="caution">
    <text evidence="1">The sequence shown here is derived from an EMBL/GenBank/DDBJ whole genome shotgun (WGS) entry which is preliminary data.</text>
</comment>
<dbReference type="EMBL" id="JANBUL010000012">
    <property type="protein sequence ID" value="KAJ2785354.1"/>
    <property type="molecule type" value="Genomic_DNA"/>
</dbReference>
<accession>A0A9W8HGC8</accession>
<sequence length="538" mass="57876">MHLCDLPDDVLRLILQRACACHQPAMMHAPLRDRLPLLAVCRRLRALARAVVYSAVDIQLGDDGDGLTVLRPRDKARCVRLKADLDAVAAAGCLDMVRHVDVGVFHLINPIPGLRAVAGAMCAAAGQWASVRSLAIHTHRCQRLDNEEQMDAEDLDDDIPGISAALAAVLPGLQRLVAAWPRTNAITSEVVGALAARYADQLRVLRSDYTAVTPPGVALRRLESVYIPRPGSGDDPSPRVDPAELRVLQLHGWPENHSWAAFSADGDGSKEIRFPRLQVLDLIRYKGATASGSDNSGRAGSLHFPELRTLAVKCLYDVPALLVRGVFPARMDRLSIETTSSALLNISSTALPSARRIHITLQHGGRSWCFAMVAAVRGILDAARDCDELELTAFCGGLFLRPGTLASAPLTRLSVMVEVHADIMVALVQSLPRLSSLVIRRLMGNGAWLDTLIPEPGAAHLMPPVTSTLGTVHLGASPSARAPEAVVSAAKYLLLAAPSLSYLSTIGAARLPIEAFVGERASQYPHLAKARFSYLLRP</sequence>
<gene>
    <name evidence="1" type="ORF">H4R18_000565</name>
</gene>
<dbReference type="OrthoDB" id="5536356at2759"/>
<organism evidence="1 2">
    <name type="scientific">Coemansia javaensis</name>
    <dbReference type="NCBI Taxonomy" id="2761396"/>
    <lineage>
        <taxon>Eukaryota</taxon>
        <taxon>Fungi</taxon>
        <taxon>Fungi incertae sedis</taxon>
        <taxon>Zoopagomycota</taxon>
        <taxon>Kickxellomycotina</taxon>
        <taxon>Kickxellomycetes</taxon>
        <taxon>Kickxellales</taxon>
        <taxon>Kickxellaceae</taxon>
        <taxon>Coemansia</taxon>
    </lineage>
</organism>
<evidence type="ECO:0000313" key="1">
    <source>
        <dbReference type="EMBL" id="KAJ2785354.1"/>
    </source>
</evidence>
<dbReference type="AlphaFoldDB" id="A0A9W8HGC8"/>
<evidence type="ECO:0000313" key="2">
    <source>
        <dbReference type="Proteomes" id="UP001140217"/>
    </source>
</evidence>
<keyword evidence="2" id="KW-1185">Reference proteome</keyword>
<proteinExistence type="predicted"/>
<name>A0A9W8HGC8_9FUNG</name>
<evidence type="ECO:0008006" key="3">
    <source>
        <dbReference type="Google" id="ProtNLM"/>
    </source>
</evidence>
<dbReference type="Proteomes" id="UP001140217">
    <property type="component" value="Unassembled WGS sequence"/>
</dbReference>
<reference evidence="1" key="1">
    <citation type="submission" date="2022-07" db="EMBL/GenBank/DDBJ databases">
        <title>Phylogenomic reconstructions and comparative analyses of Kickxellomycotina fungi.</title>
        <authorList>
            <person name="Reynolds N.K."/>
            <person name="Stajich J.E."/>
            <person name="Barry K."/>
            <person name="Grigoriev I.V."/>
            <person name="Crous P."/>
            <person name="Smith M.E."/>
        </authorList>
    </citation>
    <scope>NUCLEOTIDE SEQUENCE</scope>
    <source>
        <strain evidence="1">NBRC 105414</strain>
    </source>
</reference>
<protein>
    <recommendedName>
        <fullName evidence="3">F-box domain-containing protein</fullName>
    </recommendedName>
</protein>